<dbReference type="EMBL" id="CP026952">
    <property type="protein sequence ID" value="AWB93727.1"/>
    <property type="molecule type" value="Genomic_DNA"/>
</dbReference>
<dbReference type="InterPro" id="IPR036188">
    <property type="entry name" value="FAD/NAD-bd_sf"/>
</dbReference>
<keyword evidence="2" id="KW-1185">Reference proteome</keyword>
<organism evidence="1 2">
    <name type="scientific">Aeromicrobium chenweiae</name>
    <dbReference type="NCBI Taxonomy" id="2079793"/>
    <lineage>
        <taxon>Bacteria</taxon>
        <taxon>Bacillati</taxon>
        <taxon>Actinomycetota</taxon>
        <taxon>Actinomycetes</taxon>
        <taxon>Propionibacteriales</taxon>
        <taxon>Nocardioidaceae</taxon>
        <taxon>Aeromicrobium</taxon>
    </lineage>
</organism>
<name>A0A2S0WQY8_9ACTN</name>
<reference evidence="2" key="1">
    <citation type="submission" date="2018-01" db="EMBL/GenBank/DDBJ databases">
        <authorList>
            <person name="Li J."/>
        </authorList>
    </citation>
    <scope>NUCLEOTIDE SEQUENCE [LARGE SCALE GENOMIC DNA]</scope>
    <source>
        <strain evidence="2">592</strain>
    </source>
</reference>
<evidence type="ECO:0000313" key="2">
    <source>
        <dbReference type="Proteomes" id="UP000244384"/>
    </source>
</evidence>
<proteinExistence type="predicted"/>
<gene>
    <name evidence="1" type="ORF">C3E78_16750</name>
</gene>
<dbReference type="GO" id="GO:0016491">
    <property type="term" value="F:oxidoreductase activity"/>
    <property type="evidence" value="ECO:0007669"/>
    <property type="project" value="InterPro"/>
</dbReference>
<dbReference type="Gene3D" id="3.50.50.60">
    <property type="entry name" value="FAD/NAD(P)-binding domain"/>
    <property type="match status" value="1"/>
</dbReference>
<dbReference type="AlphaFoldDB" id="A0A2S0WQY8"/>
<dbReference type="SUPFAM" id="SSF51905">
    <property type="entry name" value="FAD/NAD(P)-binding domain"/>
    <property type="match status" value="1"/>
</dbReference>
<sequence>MPTPMMLPTTSEVDWVSPIWRSVAAAGPLASAVVVPVTAGPTPTSACQCAGEPGTRRSWAQSPAHCPRPRPPTAWSMIPGEGTEALLPGTAQAAPHAPQRRFGRAIDARSRGRGSYSFDWIPARSWRAMTTFCAWDTALDLEAAATYRIAGGARVLIDHIAADTTADVRLDTTVVSVEESATGVTVTTAAGDAVTAAAVIVTVPINALPAIEFTPALPDAQRAVVAAGQASRGVKVRARVRGDVRPFLGFAPPLLSPLNIGQFEFSVDGDSLVVAFGSDHTAISVDDREAVERALRHWLPGVEVLEVTGHDWTADEFSRETWANLRPGQPTDGIPALVTCRDL</sequence>
<accession>A0A5F2ELS8</accession>
<dbReference type="KEGG" id="aez:C3E78_16750"/>
<dbReference type="InterPro" id="IPR002937">
    <property type="entry name" value="Amino_oxidase"/>
</dbReference>
<dbReference type="Pfam" id="PF01593">
    <property type="entry name" value="Amino_oxidase"/>
    <property type="match status" value="1"/>
</dbReference>
<dbReference type="Proteomes" id="UP000244384">
    <property type="component" value="Chromosome"/>
</dbReference>
<protein>
    <submittedName>
        <fullName evidence="1">Uncharacterized protein</fullName>
    </submittedName>
</protein>
<accession>A0A2S0WQY8</accession>
<evidence type="ECO:0000313" key="1">
    <source>
        <dbReference type="EMBL" id="AWB93727.1"/>
    </source>
</evidence>